<feature type="compositionally biased region" description="Low complexity" evidence="1">
    <location>
        <begin position="106"/>
        <end position="157"/>
    </location>
</feature>
<evidence type="ECO:0000313" key="3">
    <source>
        <dbReference type="Proteomes" id="UP000187283"/>
    </source>
</evidence>
<dbReference type="EMBL" id="LSSN01000816">
    <property type="protein sequence ID" value="OMJ22203.1"/>
    <property type="molecule type" value="Genomic_DNA"/>
</dbReference>
<dbReference type="Proteomes" id="UP000187283">
    <property type="component" value="Unassembled WGS sequence"/>
</dbReference>
<sequence>MKPNNKSFGFKNVEPARNSTVFLPHIPGKNYKNLSSFDEISIFGSEQLDDAILSDEFTYDSDFTEEIETAPEAIISTSATTAAETATVSVSTVSASAVSVTADYSSVSSGSSVSDNGSSGSASLGSDSSASASSVAASSVSDSSPASDPSHSVPSASNKRKRASELIPSGITVPGPSYCATKKKPETRPLSSKLSVITYPVKTYKKPTFPKQVSRSVSGPSVGPIHAPIANISAAIACSSFTPAEYAKKVKALELLTGKRDVSVNPFCKIVVTGIDPKPFRLIKKGLIDMTILVCKVVNIQFVGKTTEFTIYKSYKGTFLYKLASNPLITVISS</sequence>
<reference evidence="2 3" key="1">
    <citation type="submission" date="2017-01" db="EMBL/GenBank/DDBJ databases">
        <authorList>
            <person name="Mah S.A."/>
            <person name="Swanson W.J."/>
            <person name="Moy G.W."/>
            <person name="Vacquier V.D."/>
        </authorList>
    </citation>
    <scope>NUCLEOTIDE SEQUENCE [LARGE SCALE GENOMIC DNA]</scope>
    <source>
        <strain evidence="2 3">GSMNP</strain>
    </source>
</reference>
<proteinExistence type="predicted"/>
<protein>
    <submittedName>
        <fullName evidence="2">Uncharacterized protein</fullName>
    </submittedName>
</protein>
<evidence type="ECO:0000313" key="2">
    <source>
        <dbReference type="EMBL" id="OMJ22203.1"/>
    </source>
</evidence>
<comment type="caution">
    <text evidence="2">The sequence shown here is derived from an EMBL/GenBank/DDBJ whole genome shotgun (WGS) entry which is preliminary data.</text>
</comment>
<organism evidence="2 3">
    <name type="scientific">Smittium culicis</name>
    <dbReference type="NCBI Taxonomy" id="133412"/>
    <lineage>
        <taxon>Eukaryota</taxon>
        <taxon>Fungi</taxon>
        <taxon>Fungi incertae sedis</taxon>
        <taxon>Zoopagomycota</taxon>
        <taxon>Kickxellomycotina</taxon>
        <taxon>Harpellomycetes</taxon>
        <taxon>Harpellales</taxon>
        <taxon>Legeriomycetaceae</taxon>
        <taxon>Smittium</taxon>
    </lineage>
</organism>
<gene>
    <name evidence="2" type="ORF">AYI70_g3033</name>
</gene>
<feature type="region of interest" description="Disordered" evidence="1">
    <location>
        <begin position="106"/>
        <end position="170"/>
    </location>
</feature>
<dbReference type="AlphaFoldDB" id="A0A1R1Y5N6"/>
<evidence type="ECO:0000256" key="1">
    <source>
        <dbReference type="SAM" id="MobiDB-lite"/>
    </source>
</evidence>
<keyword evidence="3" id="KW-1185">Reference proteome</keyword>
<name>A0A1R1Y5N6_9FUNG</name>
<accession>A0A1R1Y5N6</accession>